<organism evidence="1 2">
    <name type="scientific">Peronosclerospora sorghi</name>
    <dbReference type="NCBI Taxonomy" id="230839"/>
    <lineage>
        <taxon>Eukaryota</taxon>
        <taxon>Sar</taxon>
        <taxon>Stramenopiles</taxon>
        <taxon>Oomycota</taxon>
        <taxon>Peronosporomycetes</taxon>
        <taxon>Peronosporales</taxon>
        <taxon>Peronosporaceae</taxon>
        <taxon>Peronosclerospora</taxon>
    </lineage>
</organism>
<proteinExistence type="predicted"/>
<dbReference type="Proteomes" id="UP001163321">
    <property type="component" value="Chromosome 13"/>
</dbReference>
<accession>A0ACC0WJR9</accession>
<evidence type="ECO:0000313" key="1">
    <source>
        <dbReference type="EMBL" id="KAI9918168.1"/>
    </source>
</evidence>
<dbReference type="EMBL" id="CM047592">
    <property type="protein sequence ID" value="KAI9918168.1"/>
    <property type="molecule type" value="Genomic_DNA"/>
</dbReference>
<name>A0ACC0WJR9_9STRA</name>
<evidence type="ECO:0000313" key="2">
    <source>
        <dbReference type="Proteomes" id="UP001163321"/>
    </source>
</evidence>
<comment type="caution">
    <text evidence="1">The sequence shown here is derived from an EMBL/GenBank/DDBJ whole genome shotgun (WGS) entry which is preliminary data.</text>
</comment>
<protein>
    <submittedName>
        <fullName evidence="1">Uncharacterized protein</fullName>
    </submittedName>
</protein>
<keyword evidence="2" id="KW-1185">Reference proteome</keyword>
<reference evidence="1 2" key="1">
    <citation type="journal article" date="2022" name="bioRxiv">
        <title>The genome of the oomycete Peronosclerospora sorghi, a cosmopolitan pathogen of maize and sorghum, is inflated with dispersed pseudogenes.</title>
        <authorList>
            <person name="Fletcher K."/>
            <person name="Martin F."/>
            <person name="Isakeit T."/>
            <person name="Cavanaugh K."/>
            <person name="Magill C."/>
            <person name="Michelmore R."/>
        </authorList>
    </citation>
    <scope>NUCLEOTIDE SEQUENCE [LARGE SCALE GENOMIC DNA]</scope>
    <source>
        <strain evidence="1">P6</strain>
    </source>
</reference>
<gene>
    <name evidence="1" type="ORF">PsorP6_012766</name>
</gene>
<sequence>MENQRERHRRFGARRHLSSASGPHSQSSSEFRYSQTLEFSAVASERSINRPTFRRISENWEDDIRQNFDFSHDRGNDRSPVPKYQNINRPKASGRSISTPGSSIISTTASSLGVTDEVLGKVERLPSCHFGCRTDGFIPPKKQSDFLANLTKKNTLSNRGPGTKLKLHAYSSLEDASAPPQTNVDISTAPTESSGWVNAREKHSVSKRRISLGLTEKRLKADTARKMSSPVKSNYALRDRNKPKLFGSPTSTQATMLQNQTLARLGKRKLNTEGSAAKPIALDSDSEPDVEEQQPVNRVGSAPNSGDEGVSDTRSAVIIEDTEEQVAEDEPEDMAVHVVAQIRTCDVIIGFFQCVADLFFQNDQMYMKNIRGKYEDWPFSRSMVLEYKSLRDVRLFDVSTLAKTSALFNLGEASCMEQLLEEGSFFAVKWPLLSEESTHPVLEIIYDPMDSDVAKSYMVFRPTDEASGDSVDDIKDILRGYTDINMIENKEQAKEYLQALIKDPFSLKPYWSSRGQDSPEAERASESDEESTSGSMTVLKYPLPPCTTDVVTIIRRDVLRLKPRRYLNDNIIDYYFKRLVLETYRHDTLVQDKVLFLSSHFYSRLCAGKGTTAGTRMEDGYKNVSTWFARSNLFHRSIIFIPINIDVHWSLAIILNPGVAGMDPGDEEAFSCIAVLDPLGSYHSKAAIVRNLRAYVASNSRVESFYFHVNFRLPRSFLRLQWENSQERSSDGKAEAAAEYGVDRVLTLNVQTPLQENSYDCGVYVLKYADVVLKKCLELGLLAQKDGVISKEVTDSRLEALITSRAFSAEDITATRKQIQEDIERDALAYQGRQTGNVKL</sequence>